<evidence type="ECO:0000256" key="1">
    <source>
        <dbReference type="SAM" id="MobiDB-lite"/>
    </source>
</evidence>
<proteinExistence type="predicted"/>
<accession>F5XKT6</accession>
<evidence type="ECO:0000313" key="2">
    <source>
        <dbReference type="EMBL" id="BAK33624.1"/>
    </source>
</evidence>
<name>F5XKT6_MICPN</name>
<dbReference type="EMBL" id="AP012204">
    <property type="protein sequence ID" value="BAK33624.1"/>
    <property type="molecule type" value="Genomic_DNA"/>
</dbReference>
<organism evidence="2 3">
    <name type="scientific">Microlunatus phosphovorus (strain ATCC 700054 / DSM 10555 / JCM 9379 / NBRC 101784 / NCIMB 13414 / VKM Ac-1990 / NM-1)</name>
    <dbReference type="NCBI Taxonomy" id="1032480"/>
    <lineage>
        <taxon>Bacteria</taxon>
        <taxon>Bacillati</taxon>
        <taxon>Actinomycetota</taxon>
        <taxon>Actinomycetes</taxon>
        <taxon>Propionibacteriales</taxon>
        <taxon>Propionibacteriaceae</taxon>
        <taxon>Microlunatus</taxon>
    </lineage>
</organism>
<dbReference type="HOGENOM" id="CLU_3081871_0_0_11"/>
<keyword evidence="3" id="KW-1185">Reference proteome</keyword>
<feature type="region of interest" description="Disordered" evidence="1">
    <location>
        <begin position="24"/>
        <end position="52"/>
    </location>
</feature>
<reference evidence="2 3" key="1">
    <citation type="submission" date="2011-05" db="EMBL/GenBank/DDBJ databases">
        <title>Whole genome sequence of Microlunatus phosphovorus NM-1.</title>
        <authorList>
            <person name="Hosoyama A."/>
            <person name="Sasaki K."/>
            <person name="Harada T."/>
            <person name="Igarashi R."/>
            <person name="Kawakoshi A."/>
            <person name="Sasagawa M."/>
            <person name="Fukada J."/>
            <person name="Nakamura S."/>
            <person name="Katano Y."/>
            <person name="Hanada S."/>
            <person name="Kamagata Y."/>
            <person name="Nakamura N."/>
            <person name="Yamazaki S."/>
            <person name="Fujita N."/>
        </authorList>
    </citation>
    <scope>NUCLEOTIDE SEQUENCE [LARGE SCALE GENOMIC DNA]</scope>
    <source>
        <strain evidence="3">ATCC 700054 / DSM 10555 / JCM 9379 / NBRC 101784 / NCIMB 13414 / VKM Ac-1990 / NM-1</strain>
    </source>
</reference>
<dbReference type="Proteomes" id="UP000007947">
    <property type="component" value="Chromosome"/>
</dbReference>
<gene>
    <name evidence="2" type="ordered locus">MLP_06100</name>
</gene>
<dbReference type="AlphaFoldDB" id="F5XKT6"/>
<sequence>MTTIQVKNARSADVQDYSAPALREKINQASRKQVRSEEQTLVRRLMRSRSKK</sequence>
<evidence type="ECO:0000313" key="3">
    <source>
        <dbReference type="Proteomes" id="UP000007947"/>
    </source>
</evidence>
<protein>
    <submittedName>
        <fullName evidence="2">Uncharacterized protein</fullName>
    </submittedName>
</protein>
<dbReference type="KEGG" id="mph:MLP_06100"/>